<keyword evidence="1" id="KW-0732">Signal</keyword>
<accession>A0ABP0TYH5</accession>
<feature type="signal peptide" evidence="1">
    <location>
        <begin position="1"/>
        <end position="28"/>
    </location>
</feature>
<sequence>MAMPQATRRNAVFLCVGFLVLHLFSMQARQYVGDQSASKTGKFSMWDCFDLNVGSIVCVTKEAAKLYTNSFRAGLVEQAKQKAYHSALQSALAQGMVRKEAERQSQKLARAAGKEKSQQARRISGPLFAAVWDTFEVLYYGGSFVEASMRASGTLSGTWFGALEGEKRMGRVGYLVGGQIGSWVGSRLALMVYDIGKAGQLMASQMSGLLFGIDNNGGDEL</sequence>
<gene>
    <name evidence="2" type="ORF">CSSPTR1EN2_LOCUS9126</name>
</gene>
<keyword evidence="3" id="KW-1185">Reference proteome</keyword>
<evidence type="ECO:0000313" key="3">
    <source>
        <dbReference type="Proteomes" id="UP001497512"/>
    </source>
</evidence>
<feature type="chain" id="PRO_5045511190" evidence="1">
    <location>
        <begin position="29"/>
        <end position="221"/>
    </location>
</feature>
<dbReference type="EMBL" id="OZ019908">
    <property type="protein sequence ID" value="CAK9208077.1"/>
    <property type="molecule type" value="Genomic_DNA"/>
</dbReference>
<name>A0ABP0TYH5_9BRYO</name>
<organism evidence="2 3">
    <name type="scientific">Sphagnum troendelagicum</name>
    <dbReference type="NCBI Taxonomy" id="128251"/>
    <lineage>
        <taxon>Eukaryota</taxon>
        <taxon>Viridiplantae</taxon>
        <taxon>Streptophyta</taxon>
        <taxon>Embryophyta</taxon>
        <taxon>Bryophyta</taxon>
        <taxon>Sphagnophytina</taxon>
        <taxon>Sphagnopsida</taxon>
        <taxon>Sphagnales</taxon>
        <taxon>Sphagnaceae</taxon>
        <taxon>Sphagnum</taxon>
    </lineage>
</organism>
<evidence type="ECO:0000256" key="1">
    <source>
        <dbReference type="SAM" id="SignalP"/>
    </source>
</evidence>
<dbReference type="Proteomes" id="UP001497512">
    <property type="component" value="Chromosome 16"/>
</dbReference>
<evidence type="ECO:0000313" key="2">
    <source>
        <dbReference type="EMBL" id="CAK9208077.1"/>
    </source>
</evidence>
<reference evidence="2" key="1">
    <citation type="submission" date="2024-02" db="EMBL/GenBank/DDBJ databases">
        <authorList>
            <consortium name="ELIXIR-Norway"/>
            <consortium name="Elixir Norway"/>
        </authorList>
    </citation>
    <scope>NUCLEOTIDE SEQUENCE</scope>
</reference>
<dbReference type="PANTHER" id="PTHR35702">
    <property type="entry name" value="EXPRESSED PROTEIN"/>
    <property type="match status" value="1"/>
</dbReference>
<proteinExistence type="predicted"/>
<protein>
    <submittedName>
        <fullName evidence="2">Uncharacterized protein</fullName>
    </submittedName>
</protein>
<dbReference type="PANTHER" id="PTHR35702:SF1">
    <property type="entry name" value="EXPRESSED PROTEIN"/>
    <property type="match status" value="1"/>
</dbReference>